<dbReference type="InterPro" id="IPR008266">
    <property type="entry name" value="Tyr_kinase_AS"/>
</dbReference>
<reference evidence="5" key="1">
    <citation type="submission" date="2012-12" db="EMBL/GenBank/DDBJ databases">
        <authorList>
            <person name="Hellsten U."/>
            <person name="Grimwood J."/>
            <person name="Chapman J.A."/>
            <person name="Shapiro H."/>
            <person name="Aerts A."/>
            <person name="Otillar R.P."/>
            <person name="Terry A.Y."/>
            <person name="Boore J.L."/>
            <person name="Simakov O."/>
            <person name="Marletaz F."/>
            <person name="Cho S.-J."/>
            <person name="Edsinger-Gonzales E."/>
            <person name="Havlak P."/>
            <person name="Kuo D.-H."/>
            <person name="Larsson T."/>
            <person name="Lv J."/>
            <person name="Arendt D."/>
            <person name="Savage R."/>
            <person name="Osoegawa K."/>
            <person name="de Jong P."/>
            <person name="Lindberg D.R."/>
            <person name="Seaver E.C."/>
            <person name="Weisblat D.A."/>
            <person name="Putnam N.H."/>
            <person name="Grigoriev I.V."/>
            <person name="Rokhsar D.S."/>
        </authorList>
    </citation>
    <scope>NUCLEOTIDE SEQUENCE</scope>
    <source>
        <strain evidence="5">I ESC-2004</strain>
    </source>
</reference>
<dbReference type="Gene3D" id="3.30.200.20">
    <property type="entry name" value="Phosphorylase Kinase, domain 1"/>
    <property type="match status" value="1"/>
</dbReference>
<evidence type="ECO:0000256" key="1">
    <source>
        <dbReference type="SAM" id="Phobius"/>
    </source>
</evidence>
<evidence type="ECO:0000313" key="3">
    <source>
        <dbReference type="EMBL" id="ELT92759.1"/>
    </source>
</evidence>
<dbReference type="SUPFAM" id="SSF56112">
    <property type="entry name" value="Protein kinase-like (PK-like)"/>
    <property type="match status" value="1"/>
</dbReference>
<keyword evidence="1" id="KW-1133">Transmembrane helix</keyword>
<protein>
    <recommendedName>
        <fullName evidence="2">Protein kinase domain-containing protein</fullName>
    </recommendedName>
</protein>
<keyword evidence="1" id="KW-0812">Transmembrane</keyword>
<dbReference type="InterPro" id="IPR000719">
    <property type="entry name" value="Prot_kinase_dom"/>
</dbReference>
<feature type="non-terminal residue" evidence="3">
    <location>
        <position position="1"/>
    </location>
</feature>
<dbReference type="GO" id="GO:0004714">
    <property type="term" value="F:transmembrane receptor protein tyrosine kinase activity"/>
    <property type="evidence" value="ECO:0007669"/>
    <property type="project" value="TreeGrafter"/>
</dbReference>
<dbReference type="GO" id="GO:0007169">
    <property type="term" value="P:cell surface receptor protein tyrosine kinase signaling pathway"/>
    <property type="evidence" value="ECO:0007669"/>
    <property type="project" value="TreeGrafter"/>
</dbReference>
<dbReference type="GO" id="GO:0016477">
    <property type="term" value="P:cell migration"/>
    <property type="evidence" value="ECO:0007669"/>
    <property type="project" value="TreeGrafter"/>
</dbReference>
<dbReference type="GO" id="GO:0043235">
    <property type="term" value="C:receptor complex"/>
    <property type="evidence" value="ECO:0007669"/>
    <property type="project" value="TreeGrafter"/>
</dbReference>
<sequence length="223" mass="25740">ETVEAFLEEGLIMKDFSHRNVLTLLGVAIGQGGLPMIVLPFMQHGNLKTYISNPTLMITVRELMEFGKQVAEGMQYLSKHKFVHRDLALRNCMLDELKVVKIADFGLSRDIYTKEYYASHNKQALLPVKWMAIESLTKSVYTVQTDVWSYGVVLWELLTRGALPYPDISNWEVRSYVQSGRRLQQPESCPDELYEWMSRCWLADPLLRPTFKDLVDFLKSVLS</sequence>
<accession>R7TGC4</accession>
<dbReference type="InterPro" id="IPR050122">
    <property type="entry name" value="RTK"/>
</dbReference>
<dbReference type="PANTHER" id="PTHR24416:SF564">
    <property type="entry name" value="MACROPHAGE-STIMULATING PROTEIN RECEPTOR"/>
    <property type="match status" value="1"/>
</dbReference>
<dbReference type="EnsemblMetazoa" id="CapteT64793">
    <property type="protein sequence ID" value="CapteP64793"/>
    <property type="gene ID" value="CapteG64793"/>
</dbReference>
<dbReference type="FunFam" id="1.10.510.10:FF:000743">
    <property type="entry name" value="Predicted protein"/>
    <property type="match status" value="1"/>
</dbReference>
<reference evidence="3 5" key="2">
    <citation type="journal article" date="2013" name="Nature">
        <title>Insights into bilaterian evolution from three spiralian genomes.</title>
        <authorList>
            <person name="Simakov O."/>
            <person name="Marletaz F."/>
            <person name="Cho S.J."/>
            <person name="Edsinger-Gonzales E."/>
            <person name="Havlak P."/>
            <person name="Hellsten U."/>
            <person name="Kuo D.H."/>
            <person name="Larsson T."/>
            <person name="Lv J."/>
            <person name="Arendt D."/>
            <person name="Savage R."/>
            <person name="Osoegawa K."/>
            <person name="de Jong P."/>
            <person name="Grimwood J."/>
            <person name="Chapman J.A."/>
            <person name="Shapiro H."/>
            <person name="Aerts A."/>
            <person name="Otillar R.P."/>
            <person name="Terry A.Y."/>
            <person name="Boore J.L."/>
            <person name="Grigoriev I.V."/>
            <person name="Lindberg D.R."/>
            <person name="Seaver E.C."/>
            <person name="Weisblat D.A."/>
            <person name="Putnam N.H."/>
            <person name="Rokhsar D.S."/>
        </authorList>
    </citation>
    <scope>NUCLEOTIDE SEQUENCE</scope>
    <source>
        <strain evidence="3 5">I ESC-2004</strain>
    </source>
</reference>
<dbReference type="SMART" id="SM00219">
    <property type="entry name" value="TyrKc"/>
    <property type="match status" value="1"/>
</dbReference>
<evidence type="ECO:0000313" key="5">
    <source>
        <dbReference type="Proteomes" id="UP000014760"/>
    </source>
</evidence>
<name>R7TGC4_CAPTE</name>
<dbReference type="InterPro" id="IPR001245">
    <property type="entry name" value="Ser-Thr/Tyr_kinase_cat_dom"/>
</dbReference>
<keyword evidence="5" id="KW-1185">Reference proteome</keyword>
<dbReference type="STRING" id="283909.R7TGC4"/>
<dbReference type="PIRSF" id="PIRSF000654">
    <property type="entry name" value="Integrin-linked_kinase"/>
    <property type="match status" value="1"/>
</dbReference>
<dbReference type="OrthoDB" id="98077at2759"/>
<feature type="transmembrane region" description="Helical" evidence="1">
    <location>
        <begin position="21"/>
        <end position="42"/>
    </location>
</feature>
<proteinExistence type="predicted"/>
<dbReference type="Proteomes" id="UP000014760">
    <property type="component" value="Unassembled WGS sequence"/>
</dbReference>
<evidence type="ECO:0000259" key="2">
    <source>
        <dbReference type="PROSITE" id="PS50011"/>
    </source>
</evidence>
<dbReference type="HOGENOM" id="CLU_000288_7_40_1"/>
<dbReference type="OMA" id="WMENGHI"/>
<dbReference type="GO" id="GO:0007399">
    <property type="term" value="P:nervous system development"/>
    <property type="evidence" value="ECO:0007669"/>
    <property type="project" value="TreeGrafter"/>
</dbReference>
<dbReference type="Pfam" id="PF07714">
    <property type="entry name" value="PK_Tyr_Ser-Thr"/>
    <property type="match status" value="1"/>
</dbReference>
<gene>
    <name evidence="3" type="ORF">CAPTEDRAFT_64793</name>
</gene>
<dbReference type="PANTHER" id="PTHR24416">
    <property type="entry name" value="TYROSINE-PROTEIN KINASE RECEPTOR"/>
    <property type="match status" value="1"/>
</dbReference>
<dbReference type="Gene3D" id="1.10.510.10">
    <property type="entry name" value="Transferase(Phosphotransferase) domain 1"/>
    <property type="match status" value="1"/>
</dbReference>
<dbReference type="GO" id="GO:0005524">
    <property type="term" value="F:ATP binding"/>
    <property type="evidence" value="ECO:0007669"/>
    <property type="project" value="InterPro"/>
</dbReference>
<dbReference type="PROSITE" id="PS00109">
    <property type="entry name" value="PROTEIN_KINASE_TYR"/>
    <property type="match status" value="1"/>
</dbReference>
<dbReference type="AlphaFoldDB" id="R7TGC4"/>
<keyword evidence="1" id="KW-0472">Membrane</keyword>
<dbReference type="PRINTS" id="PR00109">
    <property type="entry name" value="TYRKINASE"/>
</dbReference>
<feature type="domain" description="Protein kinase" evidence="2">
    <location>
        <begin position="1"/>
        <end position="222"/>
    </location>
</feature>
<dbReference type="InterPro" id="IPR011009">
    <property type="entry name" value="Kinase-like_dom_sf"/>
</dbReference>
<dbReference type="EMBL" id="KB310004">
    <property type="protein sequence ID" value="ELT92759.1"/>
    <property type="molecule type" value="Genomic_DNA"/>
</dbReference>
<reference evidence="4" key="3">
    <citation type="submission" date="2015-06" db="UniProtKB">
        <authorList>
            <consortium name="EnsemblMetazoa"/>
        </authorList>
    </citation>
    <scope>IDENTIFICATION</scope>
</reference>
<feature type="non-terminal residue" evidence="3">
    <location>
        <position position="223"/>
    </location>
</feature>
<dbReference type="EMBL" id="AMQN01002753">
    <property type="status" value="NOT_ANNOTATED_CDS"/>
    <property type="molecule type" value="Genomic_DNA"/>
</dbReference>
<dbReference type="PROSITE" id="PS50011">
    <property type="entry name" value="PROTEIN_KINASE_DOM"/>
    <property type="match status" value="1"/>
</dbReference>
<dbReference type="GO" id="GO:0005886">
    <property type="term" value="C:plasma membrane"/>
    <property type="evidence" value="ECO:0007669"/>
    <property type="project" value="TreeGrafter"/>
</dbReference>
<evidence type="ECO:0000313" key="4">
    <source>
        <dbReference type="EnsemblMetazoa" id="CapteP64793"/>
    </source>
</evidence>
<organism evidence="3">
    <name type="scientific">Capitella teleta</name>
    <name type="common">Polychaete worm</name>
    <dbReference type="NCBI Taxonomy" id="283909"/>
    <lineage>
        <taxon>Eukaryota</taxon>
        <taxon>Metazoa</taxon>
        <taxon>Spiralia</taxon>
        <taxon>Lophotrochozoa</taxon>
        <taxon>Annelida</taxon>
        <taxon>Polychaeta</taxon>
        <taxon>Sedentaria</taxon>
        <taxon>Scolecida</taxon>
        <taxon>Capitellidae</taxon>
        <taxon>Capitella</taxon>
    </lineage>
</organism>
<dbReference type="InterPro" id="IPR020635">
    <property type="entry name" value="Tyr_kinase_cat_dom"/>
</dbReference>